<evidence type="ECO:0000313" key="2">
    <source>
        <dbReference type="EMBL" id="KAF1759545.1"/>
    </source>
</evidence>
<feature type="coiled-coil region" evidence="1">
    <location>
        <begin position="60"/>
        <end position="87"/>
    </location>
</feature>
<dbReference type="Proteomes" id="UP000483820">
    <property type="component" value="Chromosome IV"/>
</dbReference>
<comment type="caution">
    <text evidence="2">The sequence shown here is derived from an EMBL/GenBank/DDBJ whole genome shotgun (WGS) entry which is preliminary data.</text>
</comment>
<reference evidence="2 3" key="1">
    <citation type="submission" date="2019-12" db="EMBL/GenBank/DDBJ databases">
        <title>Chromosome-level assembly of the Caenorhabditis remanei genome.</title>
        <authorList>
            <person name="Teterina A.A."/>
            <person name="Willis J.H."/>
            <person name="Phillips P.C."/>
        </authorList>
    </citation>
    <scope>NUCLEOTIDE SEQUENCE [LARGE SCALE GENOMIC DNA]</scope>
    <source>
        <strain evidence="2 3">PX506</strain>
        <tissue evidence="2">Whole organism</tissue>
    </source>
</reference>
<gene>
    <name evidence="2" type="ORF">GCK72_016012</name>
</gene>
<name>A0A6A5GYB6_CAERE</name>
<dbReference type="AlphaFoldDB" id="A0A6A5GYB6"/>
<proteinExistence type="predicted"/>
<protein>
    <submittedName>
        <fullName evidence="2">Uncharacterized protein</fullName>
    </submittedName>
</protein>
<dbReference type="GeneID" id="78776221"/>
<keyword evidence="1" id="KW-0175">Coiled coil</keyword>
<feature type="coiled-coil region" evidence="1">
    <location>
        <begin position="259"/>
        <end position="332"/>
    </location>
</feature>
<dbReference type="CTD" id="78776221"/>
<organism evidence="2 3">
    <name type="scientific">Caenorhabditis remanei</name>
    <name type="common">Caenorhabditis vulgaris</name>
    <dbReference type="NCBI Taxonomy" id="31234"/>
    <lineage>
        <taxon>Eukaryota</taxon>
        <taxon>Metazoa</taxon>
        <taxon>Ecdysozoa</taxon>
        <taxon>Nematoda</taxon>
        <taxon>Chromadorea</taxon>
        <taxon>Rhabditida</taxon>
        <taxon>Rhabditina</taxon>
        <taxon>Rhabditomorpha</taxon>
        <taxon>Rhabditoidea</taxon>
        <taxon>Rhabditidae</taxon>
        <taxon>Peloderinae</taxon>
        <taxon>Caenorhabditis</taxon>
    </lineage>
</organism>
<dbReference type="KEGG" id="crq:GCK72_016012"/>
<feature type="coiled-coil region" evidence="1">
    <location>
        <begin position="133"/>
        <end position="232"/>
    </location>
</feature>
<evidence type="ECO:0000256" key="1">
    <source>
        <dbReference type="SAM" id="Coils"/>
    </source>
</evidence>
<dbReference type="RefSeq" id="XP_053586032.1">
    <property type="nucleotide sequence ID" value="XM_053731260.1"/>
</dbReference>
<dbReference type="EMBL" id="WUAV01000004">
    <property type="protein sequence ID" value="KAF1759545.1"/>
    <property type="molecule type" value="Genomic_DNA"/>
</dbReference>
<evidence type="ECO:0000313" key="3">
    <source>
        <dbReference type="Proteomes" id="UP000483820"/>
    </source>
</evidence>
<sequence length="354" mass="41473">MENLKSENQKLQESLKKANASRIQKVEAPVREILGFKTILENFLAAQTPEQLDNSETQKNQEILDQQEELKKKIENLEAELKKKKADGLIRQFDLECVKKKHLEVVEQLATKVVQLELALEKSPVVNANQTRKELSREEKRALKIHLEVLERKHQEFLDSVGEELDKEAADTNKNLLEIIKKAKQQIYELKENSDIARMESTKSLQKKDVEIQKLKKEINKLEAENSSEIFRHENLIDELHKSHNKELGACQERRLEEFTELTNQLKALYEENTQLKTEVHDQKITLRTLERENVEIEELFCKMQDERWRKENDYEAQLIEKNEEIAELEMLAETGECSWSTLGLFDEGVQQVD</sequence>
<accession>A0A6A5GYB6</accession>